<comment type="caution">
    <text evidence="2">The sequence shown here is derived from an EMBL/GenBank/DDBJ whole genome shotgun (WGS) entry which is preliminary data.</text>
</comment>
<dbReference type="AlphaFoldDB" id="A0AA94HR53"/>
<feature type="chain" id="PRO_5041733681" evidence="1">
    <location>
        <begin position="22"/>
        <end position="137"/>
    </location>
</feature>
<sequence length="137" mass="15252">MKKVLMLAMMVLMLMPGTAWAEEDAAIWKSFSKESKAVYIDGYMDGAAVVCLSNGGKLLKETICVIISNYTPNKENVISLIDSIYKKEKYKKIPLRSAIFISIGVDSELISHEAFLDALDTQARLIEKDEMVGNLLN</sequence>
<reference evidence="3" key="1">
    <citation type="submission" date="2016-11" db="EMBL/GenBank/DDBJ databases">
        <authorList>
            <person name="Jaros S."/>
            <person name="Januszkiewicz K."/>
            <person name="Wedrychowicz H."/>
        </authorList>
    </citation>
    <scope>NUCLEOTIDE SEQUENCE [LARGE SCALE GENOMIC DNA]</scope>
    <source>
        <strain evidence="3">DSM 7057</strain>
    </source>
</reference>
<evidence type="ECO:0000313" key="3">
    <source>
        <dbReference type="Proteomes" id="UP000182680"/>
    </source>
</evidence>
<dbReference type="RefSeq" id="WP_072311251.1">
    <property type="nucleotide sequence ID" value="NZ_FPIW01000005.1"/>
</dbReference>
<protein>
    <submittedName>
        <fullName evidence="2">Uncharacterized protein</fullName>
    </submittedName>
</protein>
<proteinExistence type="predicted"/>
<evidence type="ECO:0000256" key="1">
    <source>
        <dbReference type="SAM" id="SignalP"/>
    </source>
</evidence>
<dbReference type="EMBL" id="FPIW01000005">
    <property type="protein sequence ID" value="SFW22685.1"/>
    <property type="molecule type" value="Genomic_DNA"/>
</dbReference>
<organism evidence="2 3">
    <name type="scientific">Desulfovibrio desulfuricans</name>
    <dbReference type="NCBI Taxonomy" id="876"/>
    <lineage>
        <taxon>Bacteria</taxon>
        <taxon>Pseudomonadati</taxon>
        <taxon>Thermodesulfobacteriota</taxon>
        <taxon>Desulfovibrionia</taxon>
        <taxon>Desulfovibrionales</taxon>
        <taxon>Desulfovibrionaceae</taxon>
        <taxon>Desulfovibrio</taxon>
    </lineage>
</organism>
<dbReference type="Proteomes" id="UP000182680">
    <property type="component" value="Unassembled WGS sequence"/>
</dbReference>
<keyword evidence="1" id="KW-0732">Signal</keyword>
<name>A0AA94HR53_DESDE</name>
<gene>
    <name evidence="2" type="ORF">SAMN02910291_00459</name>
</gene>
<evidence type="ECO:0000313" key="2">
    <source>
        <dbReference type="EMBL" id="SFW22685.1"/>
    </source>
</evidence>
<accession>A0AA94HR53</accession>
<feature type="signal peptide" evidence="1">
    <location>
        <begin position="1"/>
        <end position="21"/>
    </location>
</feature>